<evidence type="ECO:0000313" key="6">
    <source>
        <dbReference type="Proteomes" id="UP001413721"/>
    </source>
</evidence>
<dbReference type="Gene3D" id="3.40.720.10">
    <property type="entry name" value="Alkaline Phosphatase, subunit A"/>
    <property type="match status" value="1"/>
</dbReference>
<dbReference type="EMBL" id="JBBKTW010000005">
    <property type="protein sequence ID" value="MEN2989505.1"/>
    <property type="molecule type" value="Genomic_DNA"/>
</dbReference>
<evidence type="ECO:0000256" key="1">
    <source>
        <dbReference type="ARBA" id="ARBA00022723"/>
    </source>
</evidence>
<dbReference type="InterPro" id="IPR017850">
    <property type="entry name" value="Alkaline_phosphatase_core_sf"/>
</dbReference>
<dbReference type="PANTHER" id="PTHR45953">
    <property type="entry name" value="IDURONATE 2-SULFATASE"/>
    <property type="match status" value="1"/>
</dbReference>
<accession>A0ABU9YL18</accession>
<organism evidence="5 6">
    <name type="scientific">Tistrella arctica</name>
    <dbReference type="NCBI Taxonomy" id="3133430"/>
    <lineage>
        <taxon>Bacteria</taxon>
        <taxon>Pseudomonadati</taxon>
        <taxon>Pseudomonadota</taxon>
        <taxon>Alphaproteobacteria</taxon>
        <taxon>Geminicoccales</taxon>
        <taxon>Geminicoccaceae</taxon>
        <taxon>Tistrella</taxon>
    </lineage>
</organism>
<evidence type="ECO:0000256" key="3">
    <source>
        <dbReference type="SAM" id="MobiDB-lite"/>
    </source>
</evidence>
<dbReference type="CDD" id="cd16028">
    <property type="entry name" value="PMH"/>
    <property type="match status" value="1"/>
</dbReference>
<keyword evidence="1" id="KW-0479">Metal-binding</keyword>
<protein>
    <submittedName>
        <fullName evidence="5">Alkaline phosphatase family protein</fullName>
    </submittedName>
</protein>
<keyword evidence="2" id="KW-0378">Hydrolase</keyword>
<sequence>MTGATGGMGPRNMQRPDTGRSDEGLANVLLVVVDQWRGDWMPADGDGPRPPRLPALERLMREGTTFRRHYAQATPCGPSRASLLTGMYAMNHRVVQNRVPMAGHITNLGQEVRSTGHMPALVGYTSWMPDPRMTPAGDPRYRMLGANMPGWTVLASLEEPDFEQYFGHLRRNGVDLPEDPFDIWRPADGIASQPAAAVPRQLSDTAWATDAALDHITARRRQPWFLHLGYWRPHPPFLAPAPYDRLHAPDRLPAPVARDAAGAHAGCASAHPYQAWLAATTRASDFVQGAPGLAADLDDAAVMRLRGQYAGLMTEIDDHLGRVLDHLDRTGEIDRTLIVFTSDHGEMLGDHRLFGKLTHHDAAFHVPLVVRDPRAPCDARGRVVDAFTESVDVMPTILDWLDLPVPMQCDGASLLAFCRGETVAGWRDAAHFELDFSDPVTSAAERALGLSSDLCGLAVLRGQRFKYVHFAGLPPLLFDMVADPHERRDLAGDPDYAAVALDCAQRLLSWRIAHADRSLTRYRGSPDGLTIDGRLIGTGS</sequence>
<dbReference type="Proteomes" id="UP001413721">
    <property type="component" value="Unassembled WGS sequence"/>
</dbReference>
<dbReference type="RefSeq" id="WP_345937611.1">
    <property type="nucleotide sequence ID" value="NZ_JBBKTW010000005.1"/>
</dbReference>
<evidence type="ECO:0000256" key="2">
    <source>
        <dbReference type="ARBA" id="ARBA00022801"/>
    </source>
</evidence>
<dbReference type="SUPFAM" id="SSF53649">
    <property type="entry name" value="Alkaline phosphatase-like"/>
    <property type="match status" value="1"/>
</dbReference>
<dbReference type="Pfam" id="PF00884">
    <property type="entry name" value="Sulfatase"/>
    <property type="match status" value="1"/>
</dbReference>
<keyword evidence="6" id="KW-1185">Reference proteome</keyword>
<gene>
    <name evidence="5" type="ORF">WG926_14410</name>
</gene>
<name>A0ABU9YL18_9PROT</name>
<feature type="region of interest" description="Disordered" evidence="3">
    <location>
        <begin position="1"/>
        <end position="23"/>
    </location>
</feature>
<proteinExistence type="predicted"/>
<dbReference type="PANTHER" id="PTHR45953:SF1">
    <property type="entry name" value="IDURONATE 2-SULFATASE"/>
    <property type="match status" value="1"/>
</dbReference>
<feature type="domain" description="Sulfatase N-terminal" evidence="4">
    <location>
        <begin position="27"/>
        <end position="402"/>
    </location>
</feature>
<comment type="caution">
    <text evidence="5">The sequence shown here is derived from an EMBL/GenBank/DDBJ whole genome shotgun (WGS) entry which is preliminary data.</text>
</comment>
<reference evidence="5 6" key="1">
    <citation type="submission" date="2024-03" db="EMBL/GenBank/DDBJ databases">
        <title>High-quality draft genome sequencing of Tistrella sp. BH-R2-4.</title>
        <authorList>
            <person name="Dong C."/>
        </authorList>
    </citation>
    <scope>NUCLEOTIDE SEQUENCE [LARGE SCALE GENOMIC DNA]</scope>
    <source>
        <strain evidence="5 6">BH-R2-4</strain>
    </source>
</reference>
<dbReference type="InterPro" id="IPR000917">
    <property type="entry name" value="Sulfatase_N"/>
</dbReference>
<evidence type="ECO:0000259" key="4">
    <source>
        <dbReference type="Pfam" id="PF00884"/>
    </source>
</evidence>
<evidence type="ECO:0000313" key="5">
    <source>
        <dbReference type="EMBL" id="MEN2989505.1"/>
    </source>
</evidence>